<dbReference type="Pfam" id="PF20791">
    <property type="entry name" value="Acyl-ACP_TE_C"/>
    <property type="match status" value="1"/>
</dbReference>
<proteinExistence type="predicted"/>
<feature type="domain" description="Acyl-ACP thioesterase-like C-terminal" evidence="2">
    <location>
        <begin position="153"/>
        <end position="205"/>
    </location>
</feature>
<evidence type="ECO:0000259" key="1">
    <source>
        <dbReference type="Pfam" id="PF01643"/>
    </source>
</evidence>
<name>A0A6P1E8N8_LENHI</name>
<reference evidence="3 4" key="1">
    <citation type="submission" date="2019-12" db="EMBL/GenBank/DDBJ databases">
        <title>Lactobacillus hilgardii FLUB.</title>
        <authorList>
            <person name="Gustaw K."/>
        </authorList>
    </citation>
    <scope>NUCLEOTIDE SEQUENCE [LARGE SCALE GENOMIC DNA]</scope>
    <source>
        <strain evidence="3 4">FLUB</strain>
    </source>
</reference>
<evidence type="ECO:0008006" key="5">
    <source>
        <dbReference type="Google" id="ProtNLM"/>
    </source>
</evidence>
<dbReference type="InterPro" id="IPR002864">
    <property type="entry name" value="Acyl-ACP_thioesterase_NHD"/>
</dbReference>
<dbReference type="InterPro" id="IPR029069">
    <property type="entry name" value="HotDog_dom_sf"/>
</dbReference>
<dbReference type="SMR" id="A0A6P1E8N8"/>
<dbReference type="GO" id="GO:0006633">
    <property type="term" value="P:fatty acid biosynthetic process"/>
    <property type="evidence" value="ECO:0007669"/>
    <property type="project" value="InterPro"/>
</dbReference>
<dbReference type="Proteomes" id="UP000465035">
    <property type="component" value="Chromosome"/>
</dbReference>
<gene>
    <name evidence="3" type="ORF">GQR93_13600</name>
</gene>
<dbReference type="SUPFAM" id="SSF54637">
    <property type="entry name" value="Thioesterase/thiol ester dehydrase-isomerase"/>
    <property type="match status" value="2"/>
</dbReference>
<evidence type="ECO:0000313" key="3">
    <source>
        <dbReference type="EMBL" id="QHB53148.1"/>
    </source>
</evidence>
<protein>
    <recommendedName>
        <fullName evidence="5">Acyl-ACP thioesterase</fullName>
    </recommendedName>
</protein>
<dbReference type="GO" id="GO:0016790">
    <property type="term" value="F:thiolester hydrolase activity"/>
    <property type="evidence" value="ECO:0007669"/>
    <property type="project" value="InterPro"/>
</dbReference>
<feature type="domain" description="Acyl-ACP thioesterase N-terminal hotdog" evidence="1">
    <location>
        <begin position="5"/>
        <end position="126"/>
    </location>
</feature>
<dbReference type="GeneID" id="69059410"/>
<dbReference type="InterPro" id="IPR049427">
    <property type="entry name" value="Acyl-ACP_TE_C"/>
</dbReference>
<dbReference type="EMBL" id="CP047121">
    <property type="protein sequence ID" value="QHB53148.1"/>
    <property type="molecule type" value="Genomic_DNA"/>
</dbReference>
<evidence type="ECO:0000259" key="2">
    <source>
        <dbReference type="Pfam" id="PF20791"/>
    </source>
</evidence>
<dbReference type="RefSeq" id="WP_003550615.1">
    <property type="nucleotide sequence ID" value="NZ_CABKOL010000106.1"/>
</dbReference>
<dbReference type="Gene3D" id="3.10.129.10">
    <property type="entry name" value="Hotdog Thioesterase"/>
    <property type="match status" value="1"/>
</dbReference>
<accession>A0A6P1E8N8</accession>
<dbReference type="AlphaFoldDB" id="A0A6P1E8N8"/>
<dbReference type="Pfam" id="PF01643">
    <property type="entry name" value="Acyl-ACP_TE"/>
    <property type="match status" value="1"/>
</dbReference>
<evidence type="ECO:0000313" key="4">
    <source>
        <dbReference type="Proteomes" id="UP000465035"/>
    </source>
</evidence>
<organism evidence="3 4">
    <name type="scientific">Lentilactobacillus hilgardii</name>
    <name type="common">Lactobacillus hilgardii</name>
    <dbReference type="NCBI Taxonomy" id="1588"/>
    <lineage>
        <taxon>Bacteria</taxon>
        <taxon>Bacillati</taxon>
        <taxon>Bacillota</taxon>
        <taxon>Bacilli</taxon>
        <taxon>Lactobacillales</taxon>
        <taxon>Lactobacillaceae</taxon>
        <taxon>Lentilactobacillus</taxon>
    </lineage>
</organism>
<sequence length="234" mass="27030">MNPLFKIKSHIHLSDVGQDAKIRLGNLVDKFQNAGWIHFQELQKRLPSMDPRLLYFVVSQKVDIHTVPSLNEPVVLQSFITDANRFKITRLVEIRDAAKKLIASQIEDAFVVNKLTGKIARLPENYPIHLMVDDLKKLTFHRDKIDVPAGGHQTESNFRVLPRDVDNYGHMNNARYLDLIAEHPDRIREVSINYLHPAKLGMELEYLRTQVDQSVFYTVRNGKQIMSKIKLALK</sequence>